<feature type="repeat" description="ANK" evidence="3">
    <location>
        <begin position="56"/>
        <end position="88"/>
    </location>
</feature>
<dbReference type="PROSITE" id="PS50088">
    <property type="entry name" value="ANK_REPEAT"/>
    <property type="match status" value="3"/>
</dbReference>
<evidence type="ECO:0000256" key="3">
    <source>
        <dbReference type="PROSITE-ProRule" id="PRU00023"/>
    </source>
</evidence>
<dbReference type="PROSITE" id="PS50297">
    <property type="entry name" value="ANK_REP_REGION"/>
    <property type="match status" value="3"/>
</dbReference>
<dbReference type="EMBL" id="JAUIQD010000005">
    <property type="protein sequence ID" value="KAK3349516.1"/>
    <property type="molecule type" value="Genomic_DNA"/>
</dbReference>
<feature type="non-terminal residue" evidence="4">
    <location>
        <position position="109"/>
    </location>
</feature>
<keyword evidence="1" id="KW-0677">Repeat</keyword>
<proteinExistence type="predicted"/>
<gene>
    <name evidence="4" type="ORF">B0T25DRAFT_417507</name>
</gene>
<evidence type="ECO:0000256" key="1">
    <source>
        <dbReference type="ARBA" id="ARBA00022737"/>
    </source>
</evidence>
<evidence type="ECO:0000256" key="2">
    <source>
        <dbReference type="ARBA" id="ARBA00023043"/>
    </source>
</evidence>
<dbReference type="InterPro" id="IPR036770">
    <property type="entry name" value="Ankyrin_rpt-contain_sf"/>
</dbReference>
<dbReference type="Pfam" id="PF12796">
    <property type="entry name" value="Ank_2"/>
    <property type="match status" value="1"/>
</dbReference>
<dbReference type="Proteomes" id="UP001275084">
    <property type="component" value="Unassembled WGS sequence"/>
</dbReference>
<dbReference type="PANTHER" id="PTHR24171">
    <property type="entry name" value="ANKYRIN REPEAT DOMAIN-CONTAINING PROTEIN 39-RELATED"/>
    <property type="match status" value="1"/>
</dbReference>
<sequence length="109" mass="11566">GDPEVVEVLLEHGANVMPKSTDGSRTPLHTAAARGNTSGIRLLLKWGAELEARDKDGEAPLHTAARAGKVAAVSLLLDHGANIDARDAGGWTPVHRAAWNNHRKVVKLL</sequence>
<dbReference type="SMART" id="SM00248">
    <property type="entry name" value="ANK"/>
    <property type="match status" value="2"/>
</dbReference>
<dbReference type="AlphaFoldDB" id="A0AAJ0HF94"/>
<feature type="non-terminal residue" evidence="4">
    <location>
        <position position="1"/>
    </location>
</feature>
<keyword evidence="2 3" id="KW-0040">ANK repeat</keyword>
<keyword evidence="5" id="KW-1185">Reference proteome</keyword>
<protein>
    <submittedName>
        <fullName evidence="4">Ankyrin repeat protein</fullName>
    </submittedName>
</protein>
<evidence type="ECO:0000313" key="5">
    <source>
        <dbReference type="Proteomes" id="UP001275084"/>
    </source>
</evidence>
<dbReference type="PANTHER" id="PTHR24171:SF10">
    <property type="entry name" value="ANKYRIN REPEAT DOMAIN-CONTAINING PROTEIN 29-LIKE"/>
    <property type="match status" value="1"/>
</dbReference>
<dbReference type="InterPro" id="IPR002110">
    <property type="entry name" value="Ankyrin_rpt"/>
</dbReference>
<dbReference type="SUPFAM" id="SSF48403">
    <property type="entry name" value="Ankyrin repeat"/>
    <property type="match status" value="1"/>
</dbReference>
<dbReference type="PRINTS" id="PR01415">
    <property type="entry name" value="ANKYRIN"/>
</dbReference>
<dbReference type="Pfam" id="PF13637">
    <property type="entry name" value="Ank_4"/>
    <property type="match status" value="1"/>
</dbReference>
<name>A0AAJ0HF94_9PEZI</name>
<accession>A0AAJ0HF94</accession>
<dbReference type="Gene3D" id="1.25.40.20">
    <property type="entry name" value="Ankyrin repeat-containing domain"/>
    <property type="match status" value="2"/>
</dbReference>
<organism evidence="4 5">
    <name type="scientific">Lasiosphaeria hispida</name>
    <dbReference type="NCBI Taxonomy" id="260671"/>
    <lineage>
        <taxon>Eukaryota</taxon>
        <taxon>Fungi</taxon>
        <taxon>Dikarya</taxon>
        <taxon>Ascomycota</taxon>
        <taxon>Pezizomycotina</taxon>
        <taxon>Sordariomycetes</taxon>
        <taxon>Sordariomycetidae</taxon>
        <taxon>Sordariales</taxon>
        <taxon>Lasiosphaeriaceae</taxon>
        <taxon>Lasiosphaeria</taxon>
    </lineage>
</organism>
<feature type="repeat" description="ANK" evidence="3">
    <location>
        <begin position="23"/>
        <end position="55"/>
    </location>
</feature>
<reference evidence="4" key="2">
    <citation type="submission" date="2023-06" db="EMBL/GenBank/DDBJ databases">
        <authorList>
            <consortium name="Lawrence Berkeley National Laboratory"/>
            <person name="Haridas S."/>
            <person name="Hensen N."/>
            <person name="Bonometti L."/>
            <person name="Westerberg I."/>
            <person name="Brannstrom I.O."/>
            <person name="Guillou S."/>
            <person name="Cros-Aarteil S."/>
            <person name="Calhoun S."/>
            <person name="Kuo A."/>
            <person name="Mondo S."/>
            <person name="Pangilinan J."/>
            <person name="Riley R."/>
            <person name="Labutti K."/>
            <person name="Andreopoulos B."/>
            <person name="Lipzen A."/>
            <person name="Chen C."/>
            <person name="Yanf M."/>
            <person name="Daum C."/>
            <person name="Ng V."/>
            <person name="Clum A."/>
            <person name="Steindorff A."/>
            <person name="Ohm R."/>
            <person name="Martin F."/>
            <person name="Silar P."/>
            <person name="Natvig D."/>
            <person name="Lalanne C."/>
            <person name="Gautier V."/>
            <person name="Ament-Velasquez S.L."/>
            <person name="Kruys A."/>
            <person name="Hutchinson M.I."/>
            <person name="Powell A.J."/>
            <person name="Barry K."/>
            <person name="Miller A.N."/>
            <person name="Grigoriev I.V."/>
            <person name="Debuchy R."/>
            <person name="Gladieux P."/>
            <person name="Thoren M.H."/>
            <person name="Johannesson H."/>
        </authorList>
    </citation>
    <scope>NUCLEOTIDE SEQUENCE</scope>
    <source>
        <strain evidence="4">CBS 955.72</strain>
    </source>
</reference>
<comment type="caution">
    <text evidence="4">The sequence shown here is derived from an EMBL/GenBank/DDBJ whole genome shotgun (WGS) entry which is preliminary data.</text>
</comment>
<feature type="repeat" description="ANK" evidence="3">
    <location>
        <begin position="89"/>
        <end position="109"/>
    </location>
</feature>
<reference evidence="4" key="1">
    <citation type="journal article" date="2023" name="Mol. Phylogenet. Evol.">
        <title>Genome-scale phylogeny and comparative genomics of the fungal order Sordariales.</title>
        <authorList>
            <person name="Hensen N."/>
            <person name="Bonometti L."/>
            <person name="Westerberg I."/>
            <person name="Brannstrom I.O."/>
            <person name="Guillou S."/>
            <person name="Cros-Aarteil S."/>
            <person name="Calhoun S."/>
            <person name="Haridas S."/>
            <person name="Kuo A."/>
            <person name="Mondo S."/>
            <person name="Pangilinan J."/>
            <person name="Riley R."/>
            <person name="LaButti K."/>
            <person name="Andreopoulos B."/>
            <person name="Lipzen A."/>
            <person name="Chen C."/>
            <person name="Yan M."/>
            <person name="Daum C."/>
            <person name="Ng V."/>
            <person name="Clum A."/>
            <person name="Steindorff A."/>
            <person name="Ohm R.A."/>
            <person name="Martin F."/>
            <person name="Silar P."/>
            <person name="Natvig D.O."/>
            <person name="Lalanne C."/>
            <person name="Gautier V."/>
            <person name="Ament-Velasquez S.L."/>
            <person name="Kruys A."/>
            <person name="Hutchinson M.I."/>
            <person name="Powell A.J."/>
            <person name="Barry K."/>
            <person name="Miller A.N."/>
            <person name="Grigoriev I.V."/>
            <person name="Debuchy R."/>
            <person name="Gladieux P."/>
            <person name="Hiltunen Thoren M."/>
            <person name="Johannesson H."/>
        </authorList>
    </citation>
    <scope>NUCLEOTIDE SEQUENCE</scope>
    <source>
        <strain evidence="4">CBS 955.72</strain>
    </source>
</reference>
<evidence type="ECO:0000313" key="4">
    <source>
        <dbReference type="EMBL" id="KAK3349516.1"/>
    </source>
</evidence>